<dbReference type="InterPro" id="IPR043129">
    <property type="entry name" value="ATPase_NBD"/>
</dbReference>
<dbReference type="SUPFAM" id="SSF53067">
    <property type="entry name" value="Actin-like ATPase domain"/>
    <property type="match status" value="2"/>
</dbReference>
<dbReference type="PANTHER" id="PTHR43190:SF3">
    <property type="entry name" value="N-ACETYL-D-GLUCOSAMINE KINASE"/>
    <property type="match status" value="1"/>
</dbReference>
<organism evidence="2 3">
    <name type="scientific">Spongiactinospora gelatinilytica</name>
    <dbReference type="NCBI Taxonomy" id="2666298"/>
    <lineage>
        <taxon>Bacteria</taxon>
        <taxon>Bacillati</taxon>
        <taxon>Actinomycetota</taxon>
        <taxon>Actinomycetes</taxon>
        <taxon>Streptosporangiales</taxon>
        <taxon>Streptosporangiaceae</taxon>
        <taxon>Spongiactinospora</taxon>
    </lineage>
</organism>
<evidence type="ECO:0000313" key="3">
    <source>
        <dbReference type="Proteomes" id="UP000248544"/>
    </source>
</evidence>
<dbReference type="InterPro" id="IPR002731">
    <property type="entry name" value="ATPase_BadF"/>
</dbReference>
<reference evidence="2 3" key="1">
    <citation type="submission" date="2018-01" db="EMBL/GenBank/DDBJ databases">
        <title>Draft genome sequence of Sphaerisporangium sp. 7K107.</title>
        <authorList>
            <person name="Sahin N."/>
            <person name="Saygin H."/>
            <person name="Ay H."/>
        </authorList>
    </citation>
    <scope>NUCLEOTIDE SEQUENCE [LARGE SCALE GENOMIC DNA]</scope>
    <source>
        <strain evidence="2 3">7K107</strain>
    </source>
</reference>
<comment type="caution">
    <text evidence="2">The sequence shown here is derived from an EMBL/GenBank/DDBJ whole genome shotgun (WGS) entry which is preliminary data.</text>
</comment>
<protein>
    <submittedName>
        <fullName evidence="2">ATPase</fullName>
    </submittedName>
</protein>
<sequence length="351" mass="34731">MVMSEEGPVEGAADGAGEGVVLGLDVGGSNTRAVAAALDGSRLARGVSGPGNPSAHGVSVACAAMAAAAGEALDAYAREYGRPRVLGGVAGVSGIGPLLQGEGRAAFAGIWEALGTATPVTATHDVLVAFAAGTPEPDGHVLLAGTGAIAAAVGDRRMTAAADGLGWLFGDHGSAYWIGHQAAKRVVHAVAVQAPLGALADEITRAILGTGLDGAGRRQAARVIAAAQARPPIELARLAPLVSRAAEAGDELALEIVAEAARLLTGTVASVRPAGAHTPIVLAGSVLTSQGPVRRAVLALLRERWDAPVTVAADGAGAAAWLAALDVLGERDAPAHDTFTGRVFSGDTDIG</sequence>
<evidence type="ECO:0000313" key="2">
    <source>
        <dbReference type="EMBL" id="PZG34437.1"/>
    </source>
</evidence>
<dbReference type="Pfam" id="PF01869">
    <property type="entry name" value="BcrAD_BadFG"/>
    <property type="match status" value="1"/>
</dbReference>
<dbReference type="InterPro" id="IPR052519">
    <property type="entry name" value="Euk-type_GlcNAc_Kinase"/>
</dbReference>
<name>A0A2W2GJG6_9ACTN</name>
<dbReference type="PANTHER" id="PTHR43190">
    <property type="entry name" value="N-ACETYL-D-GLUCOSAMINE KINASE"/>
    <property type="match status" value="1"/>
</dbReference>
<keyword evidence="3" id="KW-1185">Reference proteome</keyword>
<evidence type="ECO:0000259" key="1">
    <source>
        <dbReference type="Pfam" id="PF01869"/>
    </source>
</evidence>
<feature type="domain" description="ATPase BadF/BadG/BcrA/BcrD type" evidence="1">
    <location>
        <begin position="22"/>
        <end position="295"/>
    </location>
</feature>
<dbReference type="AlphaFoldDB" id="A0A2W2GJG6"/>
<dbReference type="Gene3D" id="3.30.420.40">
    <property type="match status" value="2"/>
</dbReference>
<dbReference type="Proteomes" id="UP000248544">
    <property type="component" value="Unassembled WGS sequence"/>
</dbReference>
<proteinExistence type="predicted"/>
<accession>A0A2W2GJG6</accession>
<gene>
    <name evidence="2" type="ORF">C1I98_28170</name>
</gene>
<dbReference type="EMBL" id="POUA01000284">
    <property type="protein sequence ID" value="PZG34437.1"/>
    <property type="molecule type" value="Genomic_DNA"/>
</dbReference>